<evidence type="ECO:0000313" key="2">
    <source>
        <dbReference type="EMBL" id="KKI52196.1"/>
    </source>
</evidence>
<dbReference type="EMBL" id="LAYJ01000033">
    <property type="protein sequence ID" value="KKI52196.1"/>
    <property type="molecule type" value="Genomic_DNA"/>
</dbReference>
<keyword evidence="2" id="KW-0489">Methyltransferase</keyword>
<dbReference type="PANTHER" id="PTHR34203:SF15">
    <property type="entry name" value="SLL1173 PROTEIN"/>
    <property type="match status" value="1"/>
</dbReference>
<dbReference type="GO" id="GO:0008168">
    <property type="term" value="F:methyltransferase activity"/>
    <property type="evidence" value="ECO:0007669"/>
    <property type="project" value="UniProtKB-KW"/>
</dbReference>
<dbReference type="Proteomes" id="UP000034076">
    <property type="component" value="Unassembled WGS sequence"/>
</dbReference>
<evidence type="ECO:0000259" key="1">
    <source>
        <dbReference type="Pfam" id="PF05050"/>
    </source>
</evidence>
<dbReference type="STRING" id="270498.CHK_0304"/>
<protein>
    <submittedName>
        <fullName evidence="2">Methyltransferase FkbM family</fullName>
    </submittedName>
</protein>
<dbReference type="SUPFAM" id="SSF53335">
    <property type="entry name" value="S-adenosyl-L-methionine-dependent methyltransferases"/>
    <property type="match status" value="1"/>
</dbReference>
<dbReference type="Pfam" id="PF05050">
    <property type="entry name" value="Methyltransf_21"/>
    <property type="match status" value="1"/>
</dbReference>
<dbReference type="InterPro" id="IPR029063">
    <property type="entry name" value="SAM-dependent_MTases_sf"/>
</dbReference>
<name>A0A0M2NMI0_9FIRM</name>
<dbReference type="AlphaFoldDB" id="A0A0M2NMI0"/>
<proteinExistence type="predicted"/>
<feature type="domain" description="Methyltransferase FkbM" evidence="1">
    <location>
        <begin position="183"/>
        <end position="327"/>
    </location>
</feature>
<dbReference type="Gene3D" id="3.40.50.150">
    <property type="entry name" value="Vaccinia Virus protein VP39"/>
    <property type="match status" value="1"/>
</dbReference>
<dbReference type="PATRIC" id="fig|270498.16.peg.2913"/>
<organism evidence="2 3">
    <name type="scientific">Christensenella hongkongensis</name>
    <dbReference type="NCBI Taxonomy" id="270498"/>
    <lineage>
        <taxon>Bacteria</taxon>
        <taxon>Bacillati</taxon>
        <taxon>Bacillota</taxon>
        <taxon>Clostridia</taxon>
        <taxon>Christensenellales</taxon>
        <taxon>Christensenellaceae</taxon>
        <taxon>Christensenella</taxon>
    </lineage>
</organism>
<sequence>MDLKETISLWNKLEDTKKPIVLYGMGNGADKILDELERRNISAAGVFASDEFCRGQQFRGFQVVNYAQAKERFAEMVVLVAFGTQLPEVMSRVKRIAEEQELYVPDVPVVGGRVFDSDFLDENIKQFEEAYGMLEDDFSRRTFCDMVDYKISGKPEYLFDCECSVDSVYSEVLSLTEHETYVDVGAYTGDTVREFIGYAGGYDYIYAIEPDQKNFAKLLKNTQAYDRIDCFHLAAHEKQGNLGFSQRAGRNSACCGDCGGQVEANSLDSLLSGQRITYIKLDVEGQELAVLKGAGQIIRQQKPKLLVSAYHRNEDLFEIPQLLKRLREDYRVYLRHYPYIPAWDTNYYFV</sequence>
<dbReference type="InterPro" id="IPR006342">
    <property type="entry name" value="FkbM_mtfrase"/>
</dbReference>
<gene>
    <name evidence="2" type="ORF">CHK_0304</name>
</gene>
<dbReference type="InterPro" id="IPR052514">
    <property type="entry name" value="SAM-dependent_MTase"/>
</dbReference>
<evidence type="ECO:0000313" key="3">
    <source>
        <dbReference type="Proteomes" id="UP000034076"/>
    </source>
</evidence>
<dbReference type="PANTHER" id="PTHR34203">
    <property type="entry name" value="METHYLTRANSFERASE, FKBM FAMILY PROTEIN"/>
    <property type="match status" value="1"/>
</dbReference>
<keyword evidence="2" id="KW-0808">Transferase</keyword>
<reference evidence="2 3" key="1">
    <citation type="submission" date="2015-04" db="EMBL/GenBank/DDBJ databases">
        <title>Draft genome sequence of bacteremic isolate Catabacter hongkongensis type strain HKU16T.</title>
        <authorList>
            <person name="Lau S.K."/>
            <person name="Teng J.L."/>
            <person name="Huang Y."/>
            <person name="Curreem S.O."/>
            <person name="Tsui S.K."/>
            <person name="Woo P.C."/>
        </authorList>
    </citation>
    <scope>NUCLEOTIDE SEQUENCE [LARGE SCALE GENOMIC DNA]</scope>
    <source>
        <strain evidence="2 3">HKU16</strain>
    </source>
</reference>
<keyword evidence="3" id="KW-1185">Reference proteome</keyword>
<accession>A0A0M2NMI0</accession>
<dbReference type="NCBIfam" id="TIGR01444">
    <property type="entry name" value="fkbM_fam"/>
    <property type="match status" value="1"/>
</dbReference>
<dbReference type="RefSeq" id="WP_046442218.1">
    <property type="nucleotide sequence ID" value="NZ_LAYJ01000033.1"/>
</dbReference>
<dbReference type="OrthoDB" id="5329963at2"/>
<dbReference type="GO" id="GO:0032259">
    <property type="term" value="P:methylation"/>
    <property type="evidence" value="ECO:0007669"/>
    <property type="project" value="UniProtKB-KW"/>
</dbReference>
<comment type="caution">
    <text evidence="2">The sequence shown here is derived from an EMBL/GenBank/DDBJ whole genome shotgun (WGS) entry which is preliminary data.</text>
</comment>